<dbReference type="AlphaFoldDB" id="A0A0J8RBS9"/>
<reference evidence="2" key="1">
    <citation type="journal article" date="2010" name="Genome Res.">
        <title>Population genomic sequencing of Coccidioides fungi reveals recent hybridization and transposon control.</title>
        <authorList>
            <person name="Neafsey D.E."/>
            <person name="Barker B.M."/>
            <person name="Sharpton T.J."/>
            <person name="Stajich J.E."/>
            <person name="Park D.J."/>
            <person name="Whiston E."/>
            <person name="Hung C.-Y."/>
            <person name="McMahan C."/>
            <person name="White J."/>
            <person name="Sykes S."/>
            <person name="Heiman D."/>
            <person name="Young S."/>
            <person name="Zeng Q."/>
            <person name="Abouelleil A."/>
            <person name="Aftuck L."/>
            <person name="Bessette D."/>
            <person name="Brown A."/>
            <person name="FitzGerald M."/>
            <person name="Lui A."/>
            <person name="Macdonald J.P."/>
            <person name="Priest M."/>
            <person name="Orbach M.J."/>
            <person name="Galgiani J.N."/>
            <person name="Kirkland T.N."/>
            <person name="Cole G.T."/>
            <person name="Birren B.W."/>
            <person name="Henn M.R."/>
            <person name="Taylor J.W."/>
            <person name="Rounsley S.D."/>
        </authorList>
    </citation>
    <scope>NUCLEOTIDE SEQUENCE [LARGE SCALE GENOMIC DNA]</scope>
    <source>
        <strain evidence="2">H538.4</strain>
    </source>
</reference>
<gene>
    <name evidence="1" type="ORF">CIHG_00421</name>
</gene>
<proteinExistence type="predicted"/>
<sequence length="162" mass="17897">MKRTAGGWVKWQGRDGSNTVLYVRTVRDIEMYLNVLKVEKTLKSIGGGERMAVGWGYLALERTPAHFFAIICAVSQSLIPANSPNRDAGRTRKVGVLIGWKFVGWVNSGWAGRVAAAWKWEWDFGSVGGENLLAPVLLLARYAARKTLCTPQHLRNGPAQLS</sequence>
<protein>
    <submittedName>
        <fullName evidence="1">Uncharacterized protein</fullName>
    </submittedName>
</protein>
<dbReference type="EMBL" id="DS016981">
    <property type="protein sequence ID" value="KMU82640.1"/>
    <property type="molecule type" value="Genomic_DNA"/>
</dbReference>
<dbReference type="VEuPathDB" id="FungiDB:CIHG_00421"/>
<evidence type="ECO:0000313" key="2">
    <source>
        <dbReference type="Proteomes" id="UP000054563"/>
    </source>
</evidence>
<dbReference type="Proteomes" id="UP000054563">
    <property type="component" value="Unassembled WGS sequence"/>
</dbReference>
<organism evidence="1 2">
    <name type="scientific">Coccidioides immitis H538.4</name>
    <dbReference type="NCBI Taxonomy" id="396776"/>
    <lineage>
        <taxon>Eukaryota</taxon>
        <taxon>Fungi</taxon>
        <taxon>Dikarya</taxon>
        <taxon>Ascomycota</taxon>
        <taxon>Pezizomycotina</taxon>
        <taxon>Eurotiomycetes</taxon>
        <taxon>Eurotiomycetidae</taxon>
        <taxon>Onygenales</taxon>
        <taxon>Onygenaceae</taxon>
        <taxon>Coccidioides</taxon>
    </lineage>
</organism>
<name>A0A0J8RBS9_COCIT</name>
<accession>A0A0J8RBS9</accession>
<evidence type="ECO:0000313" key="1">
    <source>
        <dbReference type="EMBL" id="KMU82640.1"/>
    </source>
</evidence>